<dbReference type="AlphaFoldDB" id="A0A6A6AEI6"/>
<organism evidence="2 3">
    <name type="scientific">Dothidotthia symphoricarpi CBS 119687</name>
    <dbReference type="NCBI Taxonomy" id="1392245"/>
    <lineage>
        <taxon>Eukaryota</taxon>
        <taxon>Fungi</taxon>
        <taxon>Dikarya</taxon>
        <taxon>Ascomycota</taxon>
        <taxon>Pezizomycotina</taxon>
        <taxon>Dothideomycetes</taxon>
        <taxon>Pleosporomycetidae</taxon>
        <taxon>Pleosporales</taxon>
        <taxon>Dothidotthiaceae</taxon>
        <taxon>Dothidotthia</taxon>
    </lineage>
</organism>
<keyword evidence="3" id="KW-1185">Reference proteome</keyword>
<evidence type="ECO:0000313" key="2">
    <source>
        <dbReference type="EMBL" id="KAF2129364.1"/>
    </source>
</evidence>
<evidence type="ECO:0000256" key="1">
    <source>
        <dbReference type="SAM" id="MobiDB-lite"/>
    </source>
</evidence>
<evidence type="ECO:0000313" key="3">
    <source>
        <dbReference type="Proteomes" id="UP000799771"/>
    </source>
</evidence>
<name>A0A6A6AEI6_9PLEO</name>
<feature type="region of interest" description="Disordered" evidence="1">
    <location>
        <begin position="165"/>
        <end position="192"/>
    </location>
</feature>
<sequence>MSSAPSVLYPLTLPALLDYILTTQSGTAPTTLIICSSRDTFLHDLVHLLQQGDDEDQSQVQQGSLQQLVTPTLHNLLTARHVKLAFCGSVQALLAFLTAYGRPDTEHLVDVEEGARLLLVNPLALHASTPSFSAQGLSRTFAAATETALRTRVVLQVVECQGMRRSVEEDSDQDTDMANGDEQPNIAEEDPWEQELSILNVSARRFGSGTADRAWAGRTVKAKRVAGRWFHFHKLDSHHVREAPG</sequence>
<dbReference type="GeneID" id="54410875"/>
<proteinExistence type="predicted"/>
<dbReference type="RefSeq" id="XP_033523753.1">
    <property type="nucleotide sequence ID" value="XM_033670443.1"/>
</dbReference>
<dbReference type="OrthoDB" id="5391496at2759"/>
<dbReference type="Proteomes" id="UP000799771">
    <property type="component" value="Unassembled WGS sequence"/>
</dbReference>
<gene>
    <name evidence="2" type="ORF">P153DRAFT_385574</name>
</gene>
<dbReference type="EMBL" id="ML977506">
    <property type="protein sequence ID" value="KAF2129364.1"/>
    <property type="molecule type" value="Genomic_DNA"/>
</dbReference>
<accession>A0A6A6AEI6</accession>
<protein>
    <submittedName>
        <fullName evidence="2">Uncharacterized protein</fullName>
    </submittedName>
</protein>
<reference evidence="2" key="1">
    <citation type="journal article" date="2020" name="Stud. Mycol.">
        <title>101 Dothideomycetes genomes: a test case for predicting lifestyles and emergence of pathogens.</title>
        <authorList>
            <person name="Haridas S."/>
            <person name="Albert R."/>
            <person name="Binder M."/>
            <person name="Bloem J."/>
            <person name="Labutti K."/>
            <person name="Salamov A."/>
            <person name="Andreopoulos B."/>
            <person name="Baker S."/>
            <person name="Barry K."/>
            <person name="Bills G."/>
            <person name="Bluhm B."/>
            <person name="Cannon C."/>
            <person name="Castanera R."/>
            <person name="Culley D."/>
            <person name="Daum C."/>
            <person name="Ezra D."/>
            <person name="Gonzalez J."/>
            <person name="Henrissat B."/>
            <person name="Kuo A."/>
            <person name="Liang C."/>
            <person name="Lipzen A."/>
            <person name="Lutzoni F."/>
            <person name="Magnuson J."/>
            <person name="Mondo S."/>
            <person name="Nolan M."/>
            <person name="Ohm R."/>
            <person name="Pangilinan J."/>
            <person name="Park H.-J."/>
            <person name="Ramirez L."/>
            <person name="Alfaro M."/>
            <person name="Sun H."/>
            <person name="Tritt A."/>
            <person name="Yoshinaga Y."/>
            <person name="Zwiers L.-H."/>
            <person name="Turgeon B."/>
            <person name="Goodwin S."/>
            <person name="Spatafora J."/>
            <person name="Crous P."/>
            <person name="Grigoriev I."/>
        </authorList>
    </citation>
    <scope>NUCLEOTIDE SEQUENCE</scope>
    <source>
        <strain evidence="2">CBS 119687</strain>
    </source>
</reference>